<reference evidence="4 5" key="1">
    <citation type="submission" date="2016-03" db="EMBL/GenBank/DDBJ databases">
        <title>EvidentialGene: Evidence-directed Construction of Genes on Genomes.</title>
        <authorList>
            <person name="Gilbert D.G."/>
            <person name="Choi J.-H."/>
            <person name="Mockaitis K."/>
            <person name="Colbourne J."/>
            <person name="Pfrender M."/>
        </authorList>
    </citation>
    <scope>NUCLEOTIDE SEQUENCE [LARGE SCALE GENOMIC DNA]</scope>
    <source>
        <strain evidence="4 5">Xinb3</strain>
        <tissue evidence="4">Complete organism</tissue>
    </source>
</reference>
<feature type="domain" description="Shisa N-terminal" evidence="3">
    <location>
        <begin position="7"/>
        <end position="49"/>
    </location>
</feature>
<dbReference type="InterPro" id="IPR053891">
    <property type="entry name" value="Shisa_N"/>
</dbReference>
<evidence type="ECO:0000256" key="1">
    <source>
        <dbReference type="SAM" id="MobiDB-lite"/>
    </source>
</evidence>
<dbReference type="OrthoDB" id="10010453at2759"/>
<name>A0A162CYY6_9CRUS</name>
<organism evidence="4 5">
    <name type="scientific">Daphnia magna</name>
    <dbReference type="NCBI Taxonomy" id="35525"/>
    <lineage>
        <taxon>Eukaryota</taxon>
        <taxon>Metazoa</taxon>
        <taxon>Ecdysozoa</taxon>
        <taxon>Arthropoda</taxon>
        <taxon>Crustacea</taxon>
        <taxon>Branchiopoda</taxon>
        <taxon>Diplostraca</taxon>
        <taxon>Cladocera</taxon>
        <taxon>Anomopoda</taxon>
        <taxon>Daphniidae</taxon>
        <taxon>Daphnia</taxon>
    </lineage>
</organism>
<dbReference type="Pfam" id="PF13908">
    <property type="entry name" value="Shisa_N"/>
    <property type="match status" value="1"/>
</dbReference>
<dbReference type="EMBL" id="LRGB01000024">
    <property type="protein sequence ID" value="KZS21379.1"/>
    <property type="molecule type" value="Genomic_DNA"/>
</dbReference>
<evidence type="ECO:0000313" key="4">
    <source>
        <dbReference type="EMBL" id="KZS21379.1"/>
    </source>
</evidence>
<keyword evidence="5" id="KW-1185">Reference proteome</keyword>
<evidence type="ECO:0000256" key="2">
    <source>
        <dbReference type="SAM" id="Phobius"/>
    </source>
</evidence>
<keyword evidence="2" id="KW-1133">Transmembrane helix</keyword>
<keyword evidence="2" id="KW-0812">Transmembrane</keyword>
<evidence type="ECO:0000313" key="5">
    <source>
        <dbReference type="Proteomes" id="UP000076858"/>
    </source>
</evidence>
<dbReference type="AlphaFoldDB" id="A0A162CYY6"/>
<keyword evidence="2" id="KW-0472">Membrane</keyword>
<feature type="transmembrane region" description="Helical" evidence="2">
    <location>
        <begin position="64"/>
        <end position="89"/>
    </location>
</feature>
<feature type="compositionally biased region" description="Polar residues" evidence="1">
    <location>
        <begin position="397"/>
        <end position="413"/>
    </location>
</feature>
<accession>A0A162CYY6</accession>
<feature type="region of interest" description="Disordered" evidence="1">
    <location>
        <begin position="340"/>
        <end position="418"/>
    </location>
</feature>
<feature type="compositionally biased region" description="Polar residues" evidence="1">
    <location>
        <begin position="368"/>
        <end position="378"/>
    </location>
</feature>
<proteinExistence type="predicted"/>
<gene>
    <name evidence="4" type="ORF">APZ42_011311</name>
</gene>
<protein>
    <recommendedName>
        <fullName evidence="3">Shisa N-terminal domain-containing protein</fullName>
    </recommendedName>
</protein>
<sequence length="438" mass="48362">MPVLNADFCSGYIDQFGKWNTGFPCPWLDGSTPGFCCGTENYKYCCSGKLRIATAPPPQPEDPLLLVLAITLGVAAGITLLILIACFVCPGCLLHKKRRPGIEYQTIACPLYRLPCSSTMSTYVPAAMTTSSPGLSNQHHQHQHRPAIGFNDVRTSASFHSFNGGGGGNSGETRNMSAGGGVSSLYSLSDSHCPSPVAMMTADSNPISNIDQIPGVHRQSEMTRPAAGRGGCHHLYWNRPVPRLASSAIGSSNNPNSENQLMSVRMPANNSQASQNQRIYYNPHVVNRLNPAAIHNIKKLFLFNATRVKSRLVKHTWNEKAIVFHVGKILCIYAGHVQTCRHRDDPSPPPPYEADFNPNMHRHHPSVETMNNRTTSLNQQAQLRQHLQQLQQQHQAETSAFRQQQQHSSNISPRQPALCIIDDGRRDNSQLNYHSTKF</sequence>
<dbReference type="Proteomes" id="UP000076858">
    <property type="component" value="Unassembled WGS sequence"/>
</dbReference>
<evidence type="ECO:0000259" key="3">
    <source>
        <dbReference type="Pfam" id="PF13908"/>
    </source>
</evidence>
<dbReference type="STRING" id="35525.A0A162CYY6"/>
<feature type="compositionally biased region" description="Low complexity" evidence="1">
    <location>
        <begin position="379"/>
        <end position="396"/>
    </location>
</feature>
<comment type="caution">
    <text evidence="4">The sequence shown here is derived from an EMBL/GenBank/DDBJ whole genome shotgun (WGS) entry which is preliminary data.</text>
</comment>